<accession>A0A8B7BHJ0</accession>
<dbReference type="GO" id="GO:0016020">
    <property type="term" value="C:membrane"/>
    <property type="evidence" value="ECO:0007669"/>
    <property type="project" value="UniProtKB-SubCell"/>
</dbReference>
<dbReference type="GO" id="GO:0005524">
    <property type="term" value="F:ATP binding"/>
    <property type="evidence" value="ECO:0007669"/>
    <property type="project" value="InterPro"/>
</dbReference>
<evidence type="ECO:0000313" key="10">
    <source>
        <dbReference type="RefSeq" id="XP_008776892.1"/>
    </source>
</evidence>
<dbReference type="SUPFAM" id="SSF56112">
    <property type="entry name" value="Protein kinase-like (PK-like)"/>
    <property type="match status" value="1"/>
</dbReference>
<keyword evidence="4" id="KW-0732">Signal</keyword>
<keyword evidence="2" id="KW-0808">Transferase</keyword>
<keyword evidence="9" id="KW-1185">Reference proteome</keyword>
<dbReference type="PROSITE" id="PS50011">
    <property type="entry name" value="PROTEIN_KINASE_DOM"/>
    <property type="match status" value="1"/>
</dbReference>
<dbReference type="InterPro" id="IPR008271">
    <property type="entry name" value="Ser/Thr_kinase_AS"/>
</dbReference>
<keyword evidence="5" id="KW-1133">Transmembrane helix</keyword>
<organism evidence="9 10">
    <name type="scientific">Phoenix dactylifera</name>
    <name type="common">Date palm</name>
    <dbReference type="NCBI Taxonomy" id="42345"/>
    <lineage>
        <taxon>Eukaryota</taxon>
        <taxon>Viridiplantae</taxon>
        <taxon>Streptophyta</taxon>
        <taxon>Embryophyta</taxon>
        <taxon>Tracheophyta</taxon>
        <taxon>Spermatophyta</taxon>
        <taxon>Magnoliopsida</taxon>
        <taxon>Liliopsida</taxon>
        <taxon>Arecaceae</taxon>
        <taxon>Coryphoideae</taxon>
        <taxon>Phoeniceae</taxon>
        <taxon>Phoenix</taxon>
    </lineage>
</organism>
<evidence type="ECO:0000256" key="7">
    <source>
        <dbReference type="ARBA" id="ARBA00023180"/>
    </source>
</evidence>
<keyword evidence="6" id="KW-0472">Membrane</keyword>
<dbReference type="RefSeq" id="XP_008776892.1">
    <property type="nucleotide sequence ID" value="XM_008778670.2"/>
</dbReference>
<evidence type="ECO:0000256" key="6">
    <source>
        <dbReference type="ARBA" id="ARBA00023136"/>
    </source>
</evidence>
<dbReference type="Gene3D" id="1.10.510.10">
    <property type="entry name" value="Transferase(Phosphotransferase) domain 1"/>
    <property type="match status" value="1"/>
</dbReference>
<name>A0A8B7BHJ0_PHODC</name>
<keyword evidence="2" id="KW-0723">Serine/threonine-protein kinase</keyword>
<evidence type="ECO:0000256" key="3">
    <source>
        <dbReference type="ARBA" id="ARBA00022692"/>
    </source>
</evidence>
<feature type="domain" description="Protein kinase" evidence="8">
    <location>
        <begin position="1"/>
        <end position="121"/>
    </location>
</feature>
<sequence>MDHLTNTYLMRSRGLNGEVTEDCNWNQILKEGQVKIAHYDIKPANVLFIANFSSKVADFRSASLLCNRKNYHVTITGGSGAPGNAESEIWMPLPVTRKCHVSSFGILLSEILGRRNLDTQA</sequence>
<evidence type="ECO:0000313" key="9">
    <source>
        <dbReference type="Proteomes" id="UP000228380"/>
    </source>
</evidence>
<comment type="subcellular location">
    <subcellularLocation>
        <location evidence="1">Membrane</location>
        <topology evidence="1">Single-pass type I membrane protein</topology>
    </subcellularLocation>
</comment>
<dbReference type="InterPro" id="IPR000719">
    <property type="entry name" value="Prot_kinase_dom"/>
</dbReference>
<evidence type="ECO:0000259" key="8">
    <source>
        <dbReference type="PROSITE" id="PS50011"/>
    </source>
</evidence>
<dbReference type="InterPro" id="IPR011009">
    <property type="entry name" value="Kinase-like_dom_sf"/>
</dbReference>
<dbReference type="PANTHER" id="PTHR27009">
    <property type="entry name" value="RUST RESISTANCE KINASE LR10-RELATED"/>
    <property type="match status" value="1"/>
</dbReference>
<keyword evidence="2" id="KW-0418">Kinase</keyword>
<dbReference type="Proteomes" id="UP000228380">
    <property type="component" value="Unplaced"/>
</dbReference>
<evidence type="ECO:0000256" key="5">
    <source>
        <dbReference type="ARBA" id="ARBA00022989"/>
    </source>
</evidence>
<dbReference type="InterPro" id="IPR045874">
    <property type="entry name" value="LRK10/LRL21-25-like"/>
</dbReference>
<dbReference type="GeneID" id="103696941"/>
<keyword evidence="3" id="KW-0812">Transmembrane</keyword>
<reference evidence="10" key="1">
    <citation type="submission" date="2025-08" db="UniProtKB">
        <authorList>
            <consortium name="RefSeq"/>
        </authorList>
    </citation>
    <scope>IDENTIFICATION</scope>
    <source>
        <tissue evidence="10">Young leaves</tissue>
    </source>
</reference>
<protein>
    <submittedName>
        <fullName evidence="10">Rust resistance kinase Lr10-like</fullName>
    </submittedName>
</protein>
<dbReference type="AlphaFoldDB" id="A0A8B7BHJ0"/>
<dbReference type="GO" id="GO:0004674">
    <property type="term" value="F:protein serine/threonine kinase activity"/>
    <property type="evidence" value="ECO:0007669"/>
    <property type="project" value="UniProtKB-KW"/>
</dbReference>
<evidence type="ECO:0000256" key="1">
    <source>
        <dbReference type="ARBA" id="ARBA00004479"/>
    </source>
</evidence>
<keyword evidence="7" id="KW-0325">Glycoprotein</keyword>
<dbReference type="PROSITE" id="PS00108">
    <property type="entry name" value="PROTEIN_KINASE_ST"/>
    <property type="match status" value="1"/>
</dbReference>
<gene>
    <name evidence="10" type="primary">LOC103696941</name>
</gene>
<evidence type="ECO:0000256" key="4">
    <source>
        <dbReference type="ARBA" id="ARBA00022729"/>
    </source>
</evidence>
<dbReference type="OrthoDB" id="4062651at2759"/>
<dbReference type="KEGG" id="pda:103696941"/>
<evidence type="ECO:0000256" key="2">
    <source>
        <dbReference type="ARBA" id="ARBA00022527"/>
    </source>
</evidence>
<proteinExistence type="predicted"/>